<protein>
    <submittedName>
        <fullName evidence="5">3-dehydroquinate dehydratase (3-dehydroquinase)</fullName>
    </submittedName>
</protein>
<keyword evidence="1" id="KW-0808">Transferase</keyword>
<dbReference type="InterPro" id="IPR013792">
    <property type="entry name" value="RNA3'P_cycl/enolpyr_Trfase_a/b"/>
</dbReference>
<evidence type="ECO:0000256" key="2">
    <source>
        <dbReference type="ARBA" id="ARBA00022741"/>
    </source>
</evidence>
<dbReference type="Pfam" id="PF01202">
    <property type="entry name" value="SKI"/>
    <property type="match status" value="1"/>
</dbReference>
<dbReference type="PANTHER" id="PTHR21090">
    <property type="entry name" value="AROM/DEHYDROQUINATE SYNTHASE"/>
    <property type="match status" value="1"/>
</dbReference>
<dbReference type="SUPFAM" id="SSF52540">
    <property type="entry name" value="P-loop containing nucleoside triphosphate hydrolases"/>
    <property type="match status" value="1"/>
</dbReference>
<dbReference type="PANTHER" id="PTHR21090:SF5">
    <property type="entry name" value="PENTAFUNCTIONAL AROM POLYPEPTIDE"/>
    <property type="match status" value="1"/>
</dbReference>
<keyword evidence="2" id="KW-0547">Nucleotide-binding</keyword>
<dbReference type="InterPro" id="IPR027417">
    <property type="entry name" value="P-loop_NTPase"/>
</dbReference>
<evidence type="ECO:0000313" key="5">
    <source>
        <dbReference type="EMBL" id="MES1920659.1"/>
    </source>
</evidence>
<keyword evidence="4" id="KW-0067">ATP-binding</keyword>
<evidence type="ECO:0000256" key="1">
    <source>
        <dbReference type="ARBA" id="ARBA00022679"/>
    </source>
</evidence>
<keyword evidence="3" id="KW-0418">Kinase</keyword>
<gene>
    <name evidence="5" type="primary">ARO1_3</name>
    <name evidence="5" type="ORF">MHBO_002310</name>
</gene>
<dbReference type="EMBL" id="JBDODL010000792">
    <property type="protein sequence ID" value="MES1920659.1"/>
    <property type="molecule type" value="Genomic_DNA"/>
</dbReference>
<organism evidence="5 6">
    <name type="scientific">Bonamia ostreae</name>
    <dbReference type="NCBI Taxonomy" id="126728"/>
    <lineage>
        <taxon>Eukaryota</taxon>
        <taxon>Sar</taxon>
        <taxon>Rhizaria</taxon>
        <taxon>Endomyxa</taxon>
        <taxon>Ascetosporea</taxon>
        <taxon>Haplosporida</taxon>
        <taxon>Bonamia</taxon>
    </lineage>
</organism>
<dbReference type="Gene3D" id="3.40.50.300">
    <property type="entry name" value="P-loop containing nucleotide triphosphate hydrolases"/>
    <property type="match status" value="1"/>
</dbReference>
<dbReference type="InterPro" id="IPR031322">
    <property type="entry name" value="Shikimate/glucono_kinase"/>
</dbReference>
<dbReference type="Proteomes" id="UP001439008">
    <property type="component" value="Unassembled WGS sequence"/>
</dbReference>
<sequence>MSFSLLGLITENVIISDKYCVEKTFPSFFRQIEKTFDLKHNFRAAKMAINKKSEFNFEYCNKIIVIGMRAAGKTTLSKYAAEKLNSNFFDIDAQMEKVLNLSLNKFIRKNGWAKFRKMEIETFSAILEKKGNTIISCGGGIVETALFSKMVKNCCVVFVVRDIEKIKETLFQKEKNKRISLPNCDFLFLKKFNFFQMI</sequence>
<name>A0ABV2ALW9_9EUKA</name>
<dbReference type="PRINTS" id="PR01100">
    <property type="entry name" value="SHIKIMTKNASE"/>
</dbReference>
<dbReference type="InterPro" id="IPR036968">
    <property type="entry name" value="Enolpyruvate_Tfrase_sf"/>
</dbReference>
<reference evidence="5 6" key="1">
    <citation type="journal article" date="2024" name="BMC Biol.">
        <title>Comparative genomics of Ascetosporea gives new insight into the evolutionary basis for animal parasitism in Rhizaria.</title>
        <authorList>
            <person name="Hiltunen Thoren M."/>
            <person name="Onut-Brannstrom I."/>
            <person name="Alfjorden A."/>
            <person name="Peckova H."/>
            <person name="Swords F."/>
            <person name="Hooper C."/>
            <person name="Holzer A.S."/>
            <person name="Bass D."/>
            <person name="Burki F."/>
        </authorList>
    </citation>
    <scope>NUCLEOTIDE SEQUENCE [LARGE SCALE GENOMIC DNA]</scope>
    <source>
        <strain evidence="5">20-A016</strain>
    </source>
</reference>
<accession>A0ABV2ALW9</accession>
<dbReference type="PROSITE" id="PS01128">
    <property type="entry name" value="SHIKIMATE_KINASE"/>
    <property type="match status" value="1"/>
</dbReference>
<evidence type="ECO:0000256" key="3">
    <source>
        <dbReference type="ARBA" id="ARBA00022777"/>
    </source>
</evidence>
<dbReference type="SUPFAM" id="SSF55205">
    <property type="entry name" value="EPT/RTPC-like"/>
    <property type="match status" value="1"/>
</dbReference>
<evidence type="ECO:0000256" key="4">
    <source>
        <dbReference type="ARBA" id="ARBA00022840"/>
    </source>
</evidence>
<comment type="caution">
    <text evidence="5">The sequence shown here is derived from an EMBL/GenBank/DDBJ whole genome shotgun (WGS) entry which is preliminary data.</text>
</comment>
<dbReference type="InterPro" id="IPR023000">
    <property type="entry name" value="Shikimate_kinase_CS"/>
</dbReference>
<evidence type="ECO:0000313" key="6">
    <source>
        <dbReference type="Proteomes" id="UP001439008"/>
    </source>
</evidence>
<proteinExistence type="predicted"/>
<keyword evidence="6" id="KW-1185">Reference proteome</keyword>
<dbReference type="Gene3D" id="3.65.10.10">
    <property type="entry name" value="Enolpyruvate transferase domain"/>
    <property type="match status" value="1"/>
</dbReference>